<dbReference type="KEGG" id="tprf:A3L09_09310"/>
<dbReference type="GeneID" id="33320613"/>
<evidence type="ECO:0000313" key="1">
    <source>
        <dbReference type="EMBL" id="ASJ03444.1"/>
    </source>
</evidence>
<proteinExistence type="predicted"/>
<organism evidence="1 2">
    <name type="scientific">Thermococcus profundus</name>
    <dbReference type="NCBI Taxonomy" id="49899"/>
    <lineage>
        <taxon>Archaea</taxon>
        <taxon>Methanobacteriati</taxon>
        <taxon>Methanobacteriota</taxon>
        <taxon>Thermococci</taxon>
        <taxon>Thermococcales</taxon>
        <taxon>Thermococcaceae</taxon>
        <taxon>Thermococcus</taxon>
    </lineage>
</organism>
<reference evidence="1 2" key="1">
    <citation type="submission" date="2016-03" db="EMBL/GenBank/DDBJ databases">
        <title>Complete genome sequence of Thermococcus profundus strain DT5432.</title>
        <authorList>
            <person name="Oger P.M."/>
        </authorList>
    </citation>
    <scope>NUCLEOTIDE SEQUENCE [LARGE SCALE GENOMIC DNA]</scope>
    <source>
        <strain evidence="1 2">DT 5432</strain>
    </source>
</reference>
<name>A0A2Z2MHN3_THEPR</name>
<sequence>MKEITPVPVRGIVLSIRIKDLPEYHGLLSEEFSAFIPDKGIVLPSIENTEEPLHPEILESYENRKPVEFVLELVPEAFKITEGEETIEYVHYHPTKRYYGRRIRVNWNMMRGFIRSEIKLRGKITRIGREYSTSLNQYGDYVLEVFPLGVPVYVKLPPREFRRLKPGVGDVIEASAFWFYSRVPGDESVRIWAVNEGEGYYEGSW</sequence>
<dbReference type="EMBL" id="CP014862">
    <property type="protein sequence ID" value="ASJ03444.1"/>
    <property type="molecule type" value="Genomic_DNA"/>
</dbReference>
<keyword evidence="2" id="KW-1185">Reference proteome</keyword>
<evidence type="ECO:0000313" key="2">
    <source>
        <dbReference type="Proteomes" id="UP000250179"/>
    </source>
</evidence>
<dbReference type="RefSeq" id="WP_088858701.1">
    <property type="nucleotide sequence ID" value="NZ_CP014862.1"/>
</dbReference>
<protein>
    <submittedName>
        <fullName evidence="1">Uncharacterized protein</fullName>
    </submittedName>
</protein>
<gene>
    <name evidence="1" type="ORF">A3L09_09310</name>
</gene>
<accession>A0A2Z2MHN3</accession>
<dbReference type="Proteomes" id="UP000250179">
    <property type="component" value="Chromosome"/>
</dbReference>
<dbReference type="AlphaFoldDB" id="A0A2Z2MHN3"/>
<dbReference type="OrthoDB" id="381637at2157"/>